<keyword evidence="4" id="KW-0934">Plastid</keyword>
<evidence type="ECO:0000256" key="6">
    <source>
        <dbReference type="ARBA" id="ARBA00023274"/>
    </source>
</evidence>
<evidence type="ECO:0000256" key="7">
    <source>
        <dbReference type="ARBA" id="ARBA00035376"/>
    </source>
</evidence>
<dbReference type="InterPro" id="IPR038657">
    <property type="entry name" value="Ribosomal_bL19_sf"/>
</dbReference>
<dbReference type="GO" id="GO:0009507">
    <property type="term" value="C:chloroplast"/>
    <property type="evidence" value="ECO:0007669"/>
    <property type="project" value="UniProtKB-SubCell"/>
</dbReference>
<keyword evidence="6" id="KW-0687">Ribonucleoprotein</keyword>
<evidence type="ECO:0000313" key="8">
    <source>
        <dbReference type="EMBL" id="KDO26885.1"/>
    </source>
</evidence>
<proteinExistence type="inferred from homology"/>
<evidence type="ECO:0000256" key="5">
    <source>
        <dbReference type="ARBA" id="ARBA00022980"/>
    </source>
</evidence>
<dbReference type="SUPFAM" id="SSF50104">
    <property type="entry name" value="Translation proteins SH3-like domain"/>
    <property type="match status" value="1"/>
</dbReference>
<dbReference type="InterPro" id="IPR001857">
    <property type="entry name" value="Ribosomal_bL19"/>
</dbReference>
<sequence length="149" mass="16908">MLRSIISRGLSTTAVPQFSGKLKHPAKRAAHLMNQLNEEEVAKSFARNHLGKFKPGDAVEVEMLLNKTTTKIQRVKGVVIGERNRGLASSFIIRNHIAECGYEQKIFIHSPLLHSVKVLKEKFISNGKKKVRRAKLYYLRDKAPRFTTV</sequence>
<dbReference type="Pfam" id="PF01245">
    <property type="entry name" value="Ribosomal_L19"/>
    <property type="match status" value="1"/>
</dbReference>
<dbReference type="OMA" id="RNHIAEC"/>
<dbReference type="OrthoDB" id="432645at2759"/>
<keyword evidence="9" id="KW-1185">Reference proteome</keyword>
<dbReference type="GeneID" id="24129862"/>
<dbReference type="PRINTS" id="PR00061">
    <property type="entry name" value="RIBOSOMALL19"/>
</dbReference>
<organism evidence="8 9">
    <name type="scientific">Saprolegnia parasitica (strain CBS 223.65)</name>
    <dbReference type="NCBI Taxonomy" id="695850"/>
    <lineage>
        <taxon>Eukaryota</taxon>
        <taxon>Sar</taxon>
        <taxon>Stramenopiles</taxon>
        <taxon>Oomycota</taxon>
        <taxon>Saprolegniomycetes</taxon>
        <taxon>Saprolegniales</taxon>
        <taxon>Saprolegniaceae</taxon>
        <taxon>Saprolegnia</taxon>
    </lineage>
</organism>
<dbReference type="PANTHER" id="PTHR15680:SF9">
    <property type="entry name" value="LARGE RIBOSOMAL SUBUNIT PROTEIN BL19M"/>
    <property type="match status" value="1"/>
</dbReference>
<dbReference type="AlphaFoldDB" id="A0A067CCH2"/>
<dbReference type="Proteomes" id="UP000030745">
    <property type="component" value="Unassembled WGS sequence"/>
</dbReference>
<dbReference type="RefSeq" id="XP_012202274.1">
    <property type="nucleotide sequence ID" value="XM_012346884.1"/>
</dbReference>
<dbReference type="VEuPathDB" id="FungiDB:SPRG_07599"/>
<comment type="similarity">
    <text evidence="2">Belongs to the bacterial ribosomal protein bL19 family.</text>
</comment>
<keyword evidence="3" id="KW-0150">Chloroplast</keyword>
<name>A0A067CCH2_SAPPC</name>
<dbReference type="STRING" id="695850.A0A067CCH2"/>
<dbReference type="Gene3D" id="2.30.30.790">
    <property type="match status" value="1"/>
</dbReference>
<dbReference type="GO" id="GO:0005762">
    <property type="term" value="C:mitochondrial large ribosomal subunit"/>
    <property type="evidence" value="ECO:0007669"/>
    <property type="project" value="TreeGrafter"/>
</dbReference>
<protein>
    <recommendedName>
        <fullName evidence="7">50S ribosomal protein L19, chloroplastic</fullName>
    </recommendedName>
</protein>
<dbReference type="InterPro" id="IPR008991">
    <property type="entry name" value="Translation_prot_SH3-like_sf"/>
</dbReference>
<comment type="subcellular location">
    <subcellularLocation>
        <location evidence="1">Plastid</location>
        <location evidence="1">Chloroplast</location>
    </subcellularLocation>
</comment>
<evidence type="ECO:0000256" key="2">
    <source>
        <dbReference type="ARBA" id="ARBA00005781"/>
    </source>
</evidence>
<evidence type="ECO:0000256" key="3">
    <source>
        <dbReference type="ARBA" id="ARBA00022528"/>
    </source>
</evidence>
<keyword evidence="5 8" id="KW-0689">Ribosomal protein</keyword>
<evidence type="ECO:0000256" key="4">
    <source>
        <dbReference type="ARBA" id="ARBA00022640"/>
    </source>
</evidence>
<dbReference type="KEGG" id="spar:SPRG_07599"/>
<gene>
    <name evidence="8" type="ORF">SPRG_07599</name>
</gene>
<accession>A0A067CCH2</accession>
<dbReference type="PANTHER" id="PTHR15680">
    <property type="entry name" value="RIBOSOMAL PROTEIN L19"/>
    <property type="match status" value="1"/>
</dbReference>
<dbReference type="EMBL" id="KK583220">
    <property type="protein sequence ID" value="KDO26885.1"/>
    <property type="molecule type" value="Genomic_DNA"/>
</dbReference>
<evidence type="ECO:0000313" key="9">
    <source>
        <dbReference type="Proteomes" id="UP000030745"/>
    </source>
</evidence>
<dbReference type="GO" id="GO:0006412">
    <property type="term" value="P:translation"/>
    <property type="evidence" value="ECO:0007669"/>
    <property type="project" value="InterPro"/>
</dbReference>
<reference evidence="8 9" key="1">
    <citation type="journal article" date="2013" name="PLoS Genet.">
        <title>Distinctive expansion of potential virulence genes in the genome of the oomycete fish pathogen Saprolegnia parasitica.</title>
        <authorList>
            <person name="Jiang R.H."/>
            <person name="de Bruijn I."/>
            <person name="Haas B.J."/>
            <person name="Belmonte R."/>
            <person name="Lobach L."/>
            <person name="Christie J."/>
            <person name="van den Ackerveken G."/>
            <person name="Bottin A."/>
            <person name="Bulone V."/>
            <person name="Diaz-Moreno S.M."/>
            <person name="Dumas B."/>
            <person name="Fan L."/>
            <person name="Gaulin E."/>
            <person name="Govers F."/>
            <person name="Grenville-Briggs L.J."/>
            <person name="Horner N.R."/>
            <person name="Levin J.Z."/>
            <person name="Mammella M."/>
            <person name="Meijer H.J."/>
            <person name="Morris P."/>
            <person name="Nusbaum C."/>
            <person name="Oome S."/>
            <person name="Phillips A.J."/>
            <person name="van Rooyen D."/>
            <person name="Rzeszutek E."/>
            <person name="Saraiva M."/>
            <person name="Secombes C.J."/>
            <person name="Seidl M.F."/>
            <person name="Snel B."/>
            <person name="Stassen J.H."/>
            <person name="Sykes S."/>
            <person name="Tripathy S."/>
            <person name="van den Berg H."/>
            <person name="Vega-Arreguin J.C."/>
            <person name="Wawra S."/>
            <person name="Young S.K."/>
            <person name="Zeng Q."/>
            <person name="Dieguez-Uribeondo J."/>
            <person name="Russ C."/>
            <person name="Tyler B.M."/>
            <person name="van West P."/>
        </authorList>
    </citation>
    <scope>NUCLEOTIDE SEQUENCE [LARGE SCALE GENOMIC DNA]</scope>
    <source>
        <strain evidence="8 9">CBS 223.65</strain>
    </source>
</reference>
<evidence type="ECO:0000256" key="1">
    <source>
        <dbReference type="ARBA" id="ARBA00004229"/>
    </source>
</evidence>
<dbReference type="GO" id="GO:0003735">
    <property type="term" value="F:structural constituent of ribosome"/>
    <property type="evidence" value="ECO:0007669"/>
    <property type="project" value="InterPro"/>
</dbReference>